<dbReference type="AlphaFoldDB" id="A0AAE3IC66"/>
<evidence type="ECO:0000313" key="3">
    <source>
        <dbReference type="EMBL" id="MCU4726563.1"/>
    </source>
</evidence>
<evidence type="ECO:0000313" key="4">
    <source>
        <dbReference type="Proteomes" id="UP001208186"/>
    </source>
</evidence>
<dbReference type="Proteomes" id="UP001209746">
    <property type="component" value="Unassembled WGS sequence"/>
</dbReference>
<feature type="transmembrane region" description="Helical" evidence="1">
    <location>
        <begin position="90"/>
        <end position="109"/>
    </location>
</feature>
<comment type="caution">
    <text evidence="3">The sequence shown here is derived from an EMBL/GenBank/DDBJ whole genome shotgun (WGS) entry which is preliminary data.</text>
</comment>
<evidence type="ECO:0000313" key="2">
    <source>
        <dbReference type="EMBL" id="MCU4717399.1"/>
    </source>
</evidence>
<evidence type="ECO:0000256" key="1">
    <source>
        <dbReference type="SAM" id="Phobius"/>
    </source>
</evidence>
<keyword evidence="1" id="KW-1133">Transmembrane helix</keyword>
<reference evidence="3" key="1">
    <citation type="submission" date="2023-02" db="EMBL/GenBank/DDBJ databases">
        <title>Enrichment on poylsaccharides allowed isolation of novel metabolic and taxonomic groups of Haloarchaea.</title>
        <authorList>
            <person name="Sorokin D.Y."/>
            <person name="Elcheninov A.G."/>
            <person name="Khizhniak T.V."/>
            <person name="Kolganova T.V."/>
            <person name="Kublanov I.V."/>
        </authorList>
    </citation>
    <scope>NUCLEOTIDE SEQUENCE</scope>
    <source>
        <strain evidence="2 4">HArc-curdl5-1</strain>
        <strain evidence="3">HArc-curdl7</strain>
    </source>
</reference>
<protein>
    <submittedName>
        <fullName evidence="3">Uncharacterized protein</fullName>
    </submittedName>
</protein>
<organism evidence="3 5">
    <name type="scientific">Halapricum hydrolyticum</name>
    <dbReference type="NCBI Taxonomy" id="2979991"/>
    <lineage>
        <taxon>Archaea</taxon>
        <taxon>Methanobacteriati</taxon>
        <taxon>Methanobacteriota</taxon>
        <taxon>Stenosarchaea group</taxon>
        <taxon>Halobacteria</taxon>
        <taxon>Halobacteriales</taxon>
        <taxon>Haloarculaceae</taxon>
        <taxon>Halapricum</taxon>
    </lineage>
</organism>
<feature type="transmembrane region" description="Helical" evidence="1">
    <location>
        <begin position="7"/>
        <end position="29"/>
    </location>
</feature>
<accession>A0AAE3IC66</accession>
<sequence>MTGARLWLDVASGLVGVLAGLVIVAAGLFGPLTVAGVDLGVTAMGLFGAGFSAVGIGHLRIDARTRGLGELIAGAGAIAFGLSFQVTPSIVPFVAGVLGLAFGGTILATESFGLSGA</sequence>
<feature type="transmembrane region" description="Helical" evidence="1">
    <location>
        <begin position="35"/>
        <end position="56"/>
    </location>
</feature>
<dbReference type="EMBL" id="JAOPKC010000003">
    <property type="protein sequence ID" value="MCU4717399.1"/>
    <property type="molecule type" value="Genomic_DNA"/>
</dbReference>
<feature type="transmembrane region" description="Helical" evidence="1">
    <location>
        <begin position="68"/>
        <end position="84"/>
    </location>
</feature>
<keyword evidence="4" id="KW-1185">Reference proteome</keyword>
<evidence type="ECO:0000313" key="5">
    <source>
        <dbReference type="Proteomes" id="UP001209746"/>
    </source>
</evidence>
<keyword evidence="1" id="KW-0812">Transmembrane</keyword>
<proteinExistence type="predicted"/>
<dbReference type="Proteomes" id="UP001208186">
    <property type="component" value="Unassembled WGS sequence"/>
</dbReference>
<gene>
    <name evidence="3" type="ORF">OB914_06235</name>
    <name evidence="2" type="ORF">OB916_04900</name>
</gene>
<name>A0AAE3IC66_9EURY</name>
<keyword evidence="1" id="KW-0472">Membrane</keyword>
<dbReference type="RefSeq" id="WP_315908166.1">
    <property type="nucleotide sequence ID" value="NZ_JAOPKC010000003.1"/>
</dbReference>
<dbReference type="EMBL" id="JAOPKD010000004">
    <property type="protein sequence ID" value="MCU4726563.1"/>
    <property type="molecule type" value="Genomic_DNA"/>
</dbReference>